<organism evidence="3 4">
    <name type="scientific">Buddleja alternifolia</name>
    <dbReference type="NCBI Taxonomy" id="168488"/>
    <lineage>
        <taxon>Eukaryota</taxon>
        <taxon>Viridiplantae</taxon>
        <taxon>Streptophyta</taxon>
        <taxon>Embryophyta</taxon>
        <taxon>Tracheophyta</taxon>
        <taxon>Spermatophyta</taxon>
        <taxon>Magnoliopsida</taxon>
        <taxon>eudicotyledons</taxon>
        <taxon>Gunneridae</taxon>
        <taxon>Pentapetalae</taxon>
        <taxon>asterids</taxon>
        <taxon>lamiids</taxon>
        <taxon>Lamiales</taxon>
        <taxon>Scrophulariaceae</taxon>
        <taxon>Buddlejeae</taxon>
        <taxon>Buddleja</taxon>
    </lineage>
</organism>
<feature type="domain" description="KIB1-4 beta-propeller" evidence="2">
    <location>
        <begin position="93"/>
        <end position="321"/>
    </location>
</feature>
<dbReference type="Proteomes" id="UP000826271">
    <property type="component" value="Unassembled WGS sequence"/>
</dbReference>
<evidence type="ECO:0008006" key="5">
    <source>
        <dbReference type="Google" id="ProtNLM"/>
    </source>
</evidence>
<proteinExistence type="predicted"/>
<dbReference type="PANTHER" id="PTHR33127:SF5">
    <property type="entry name" value="TRANSMEMBRANE PROTEIN"/>
    <property type="match status" value="1"/>
</dbReference>
<accession>A0AAV6WD52</accession>
<evidence type="ECO:0000313" key="4">
    <source>
        <dbReference type="Proteomes" id="UP000826271"/>
    </source>
</evidence>
<sequence>MEEALVCLQPRELVETGRCWSDLPPDLLSVIASKIFFLAHCNFKLVCKSWNMTSPIPQPLPSSPVESPYFNSPCLMYSSWGNNSWKLFHSLYNQLYDLDCQELMDAEILFSKYGWLLMSRSDELDELITLFFFNPFTKQKIELPTTTSSFISACFTFPPTSPDCTVVGIFSGSTICTIDFGLLKIGEREWKSKSFKNDGYFIISSCPPLCCNGVYYCLDDKSREIYVFDPMEEYKWQWVRYNKYIETKVEGDIWGVFIIEDERRVSVKKLDSSQMCWIELETLGNKCLYVSSTGSFAETCIVDGMANIIYFNKFHGKSGVFYSLNSGMYHSVVGDFASKEGYRLAEVDFGTWIKPTV</sequence>
<name>A0AAV6WD52_9LAMI</name>
<feature type="domain" description="F-box" evidence="1">
    <location>
        <begin position="20"/>
        <end position="52"/>
    </location>
</feature>
<dbReference type="EMBL" id="WHWC01000017">
    <property type="protein sequence ID" value="KAG8366725.1"/>
    <property type="molecule type" value="Genomic_DNA"/>
</dbReference>
<dbReference type="Pfam" id="PF00646">
    <property type="entry name" value="F-box"/>
    <property type="match status" value="1"/>
</dbReference>
<dbReference type="AlphaFoldDB" id="A0AAV6WD52"/>
<evidence type="ECO:0000313" key="3">
    <source>
        <dbReference type="EMBL" id="KAG8366725.1"/>
    </source>
</evidence>
<evidence type="ECO:0000259" key="2">
    <source>
        <dbReference type="Pfam" id="PF03478"/>
    </source>
</evidence>
<gene>
    <name evidence="3" type="ORF">BUALT_Bualt17G0109200</name>
</gene>
<dbReference type="InterPro" id="IPR005174">
    <property type="entry name" value="KIB1-4_b-propeller"/>
</dbReference>
<reference evidence="3" key="1">
    <citation type="submission" date="2019-10" db="EMBL/GenBank/DDBJ databases">
        <authorList>
            <person name="Zhang R."/>
            <person name="Pan Y."/>
            <person name="Wang J."/>
            <person name="Ma R."/>
            <person name="Yu S."/>
        </authorList>
    </citation>
    <scope>NUCLEOTIDE SEQUENCE</scope>
    <source>
        <strain evidence="3">LA-IB0</strain>
        <tissue evidence="3">Leaf</tissue>
    </source>
</reference>
<dbReference type="InterPro" id="IPR001810">
    <property type="entry name" value="F-box_dom"/>
</dbReference>
<keyword evidence="4" id="KW-1185">Reference proteome</keyword>
<dbReference type="PANTHER" id="PTHR33127">
    <property type="entry name" value="TRANSMEMBRANE PROTEIN"/>
    <property type="match status" value="1"/>
</dbReference>
<dbReference type="InterPro" id="IPR036047">
    <property type="entry name" value="F-box-like_dom_sf"/>
</dbReference>
<dbReference type="Pfam" id="PF03478">
    <property type="entry name" value="Beta-prop_KIB1-4"/>
    <property type="match status" value="1"/>
</dbReference>
<evidence type="ECO:0000259" key="1">
    <source>
        <dbReference type="Pfam" id="PF00646"/>
    </source>
</evidence>
<dbReference type="SUPFAM" id="SSF81383">
    <property type="entry name" value="F-box domain"/>
    <property type="match status" value="1"/>
</dbReference>
<protein>
    <recommendedName>
        <fullName evidence="5">F-box domain-containing protein</fullName>
    </recommendedName>
</protein>
<comment type="caution">
    <text evidence="3">The sequence shown here is derived from an EMBL/GenBank/DDBJ whole genome shotgun (WGS) entry which is preliminary data.</text>
</comment>